<evidence type="ECO:0000313" key="3">
    <source>
        <dbReference type="Proteomes" id="UP001152622"/>
    </source>
</evidence>
<comment type="caution">
    <text evidence="2">The sequence shown here is derived from an EMBL/GenBank/DDBJ whole genome shotgun (WGS) entry which is preliminary data.</text>
</comment>
<evidence type="ECO:0000256" key="1">
    <source>
        <dbReference type="SAM" id="MobiDB-lite"/>
    </source>
</evidence>
<protein>
    <submittedName>
        <fullName evidence="2">Uncharacterized protein</fullName>
    </submittedName>
</protein>
<dbReference type="AlphaFoldDB" id="A0A9Q1J5H2"/>
<sequence length="66" mass="7118">MLKLLARPCPSAYFRARRAQPSPDGLGIEPPGTPALHQGSPVCQPQHPVPTCTLNPDFDQTGWTVP</sequence>
<organism evidence="2 3">
    <name type="scientific">Synaphobranchus kaupii</name>
    <name type="common">Kaup's arrowtooth eel</name>
    <dbReference type="NCBI Taxonomy" id="118154"/>
    <lineage>
        <taxon>Eukaryota</taxon>
        <taxon>Metazoa</taxon>
        <taxon>Chordata</taxon>
        <taxon>Craniata</taxon>
        <taxon>Vertebrata</taxon>
        <taxon>Euteleostomi</taxon>
        <taxon>Actinopterygii</taxon>
        <taxon>Neopterygii</taxon>
        <taxon>Teleostei</taxon>
        <taxon>Anguilliformes</taxon>
        <taxon>Synaphobranchidae</taxon>
        <taxon>Synaphobranchus</taxon>
    </lineage>
</organism>
<accession>A0A9Q1J5H2</accession>
<feature type="region of interest" description="Disordered" evidence="1">
    <location>
        <begin position="17"/>
        <end position="66"/>
    </location>
</feature>
<proteinExistence type="predicted"/>
<dbReference type="EMBL" id="JAINUF010000003">
    <property type="protein sequence ID" value="KAJ8368056.1"/>
    <property type="molecule type" value="Genomic_DNA"/>
</dbReference>
<gene>
    <name evidence="2" type="ORF">SKAU_G00080840</name>
</gene>
<dbReference type="Proteomes" id="UP001152622">
    <property type="component" value="Chromosome 3"/>
</dbReference>
<evidence type="ECO:0000313" key="2">
    <source>
        <dbReference type="EMBL" id="KAJ8368056.1"/>
    </source>
</evidence>
<keyword evidence="3" id="KW-1185">Reference proteome</keyword>
<reference evidence="2" key="1">
    <citation type="journal article" date="2023" name="Science">
        <title>Genome structures resolve the early diversification of teleost fishes.</title>
        <authorList>
            <person name="Parey E."/>
            <person name="Louis A."/>
            <person name="Montfort J."/>
            <person name="Bouchez O."/>
            <person name="Roques C."/>
            <person name="Iampietro C."/>
            <person name="Lluch J."/>
            <person name="Castinel A."/>
            <person name="Donnadieu C."/>
            <person name="Desvignes T."/>
            <person name="Floi Bucao C."/>
            <person name="Jouanno E."/>
            <person name="Wen M."/>
            <person name="Mejri S."/>
            <person name="Dirks R."/>
            <person name="Jansen H."/>
            <person name="Henkel C."/>
            <person name="Chen W.J."/>
            <person name="Zahm M."/>
            <person name="Cabau C."/>
            <person name="Klopp C."/>
            <person name="Thompson A.W."/>
            <person name="Robinson-Rechavi M."/>
            <person name="Braasch I."/>
            <person name="Lecointre G."/>
            <person name="Bobe J."/>
            <person name="Postlethwait J.H."/>
            <person name="Berthelot C."/>
            <person name="Roest Crollius H."/>
            <person name="Guiguen Y."/>
        </authorList>
    </citation>
    <scope>NUCLEOTIDE SEQUENCE</scope>
    <source>
        <strain evidence="2">WJC10195</strain>
    </source>
</reference>
<name>A0A9Q1J5H2_SYNKA</name>